<dbReference type="Proteomes" id="UP000789525">
    <property type="component" value="Unassembled WGS sequence"/>
</dbReference>
<comment type="caution">
    <text evidence="1">The sequence shown here is derived from an EMBL/GenBank/DDBJ whole genome shotgun (WGS) entry which is preliminary data.</text>
</comment>
<organism evidence="1 2">
    <name type="scientific">Acaulospora colombiana</name>
    <dbReference type="NCBI Taxonomy" id="27376"/>
    <lineage>
        <taxon>Eukaryota</taxon>
        <taxon>Fungi</taxon>
        <taxon>Fungi incertae sedis</taxon>
        <taxon>Mucoromycota</taxon>
        <taxon>Glomeromycotina</taxon>
        <taxon>Glomeromycetes</taxon>
        <taxon>Diversisporales</taxon>
        <taxon>Acaulosporaceae</taxon>
        <taxon>Acaulospora</taxon>
    </lineage>
</organism>
<proteinExistence type="predicted"/>
<sequence length="332" mass="38540">MWVSELQEKYGDMCELYMGTERHVWLSNGDLVSKIVSPSTTNNFLIRITARQGLDEIDVTTKGITFNRSLESWSFNRKFFNQAISASKFLKQTVERAHEFFSEMENYWSNLDPDANLNLSEWMSQFMMELIFFMTTNRRAHTLASYYNMISENKAEIPDTVLKEAGTFIKNIESWLCALQFFMDTPKLWRDYIPSFRRRADALKGDINKVNQSFLELIRDRKQEIDRTPLDEPLRADMLTMLLTVNTPRDITTNIVDDEHTRPMSEDEVRGNLLEVIGAGVDTHYPEVKELMMKEIDSVFGNEPGRPITQEDLNKLAYCEAIIKEGGFPDFG</sequence>
<evidence type="ECO:0000313" key="2">
    <source>
        <dbReference type="Proteomes" id="UP000789525"/>
    </source>
</evidence>
<dbReference type="EMBL" id="CAJVPT010001545">
    <property type="protein sequence ID" value="CAG8464355.1"/>
    <property type="molecule type" value="Genomic_DNA"/>
</dbReference>
<keyword evidence="2" id="KW-1185">Reference proteome</keyword>
<protein>
    <submittedName>
        <fullName evidence="1">1251_t:CDS:1</fullName>
    </submittedName>
</protein>
<reference evidence="1" key="1">
    <citation type="submission" date="2021-06" db="EMBL/GenBank/DDBJ databases">
        <authorList>
            <person name="Kallberg Y."/>
            <person name="Tangrot J."/>
            <person name="Rosling A."/>
        </authorList>
    </citation>
    <scope>NUCLEOTIDE SEQUENCE</scope>
    <source>
        <strain evidence="1">CL356</strain>
    </source>
</reference>
<gene>
    <name evidence="1" type="ORF">ACOLOM_LOCUS1306</name>
</gene>
<evidence type="ECO:0000313" key="1">
    <source>
        <dbReference type="EMBL" id="CAG8464355.1"/>
    </source>
</evidence>
<accession>A0ACA9KCI3</accession>
<name>A0ACA9KCI3_9GLOM</name>